<dbReference type="EMBL" id="POTC01000001">
    <property type="protein sequence ID" value="POF64207.1"/>
    <property type="molecule type" value="Genomic_DNA"/>
</dbReference>
<keyword evidence="3" id="KW-1185">Reference proteome</keyword>
<organism evidence="2 3">
    <name type="scientific">Novacetimonas maltaceti</name>
    <dbReference type="NCBI Taxonomy" id="1203393"/>
    <lineage>
        <taxon>Bacteria</taxon>
        <taxon>Pseudomonadati</taxon>
        <taxon>Pseudomonadota</taxon>
        <taxon>Alphaproteobacteria</taxon>
        <taxon>Acetobacterales</taxon>
        <taxon>Acetobacteraceae</taxon>
        <taxon>Novacetimonas</taxon>
    </lineage>
</organism>
<protein>
    <recommendedName>
        <fullName evidence="1">Rap1a immunity protein domain-containing protein</fullName>
    </recommendedName>
</protein>
<evidence type="ECO:0000313" key="2">
    <source>
        <dbReference type="EMBL" id="POF64207.1"/>
    </source>
</evidence>
<dbReference type="Pfam" id="PF18602">
    <property type="entry name" value="Rap1a"/>
    <property type="match status" value="1"/>
</dbReference>
<accession>A0A2S3W5U9</accession>
<reference evidence="2 3" key="1">
    <citation type="submission" date="2018-01" db="EMBL/GenBank/DDBJ databases">
        <title>Draft Genome Sequence of Komagataeibacter maltaceti LMG 1529, a Vinegar Producing Acetic Acid Bacterium Isolated from Malt Vinegar Brewery Acetifiers.</title>
        <authorList>
            <person name="Zhang Q."/>
            <person name="Hollensteiner J."/>
            <person name="Poehlein A."/>
            <person name="Daniel R."/>
        </authorList>
    </citation>
    <scope>NUCLEOTIDE SEQUENCE [LARGE SCALE GENOMIC DNA]</scope>
    <source>
        <strain evidence="2 3">LMG 1529</strain>
    </source>
</reference>
<dbReference type="Gene3D" id="1.10.890.40">
    <property type="match status" value="1"/>
</dbReference>
<comment type="caution">
    <text evidence="2">The sequence shown here is derived from an EMBL/GenBank/DDBJ whole genome shotgun (WGS) entry which is preliminary data.</text>
</comment>
<gene>
    <name evidence="2" type="ORF">KMAL_01010</name>
</gene>
<sequence>MKTSTGIFLAACALGVGLLPRSDAHAQRVSRMPASQLGTLCTRASGTGLCDSYISGVADAAALAHLFERNAEKDQHDVAAFCIAPATNLSDMRGKVVDWMKAHRDQLSRPAGEAVFTALHEAYPCGDHK</sequence>
<dbReference type="OrthoDB" id="7281972at2"/>
<dbReference type="InterPro" id="IPR041238">
    <property type="entry name" value="Rap1a"/>
</dbReference>
<dbReference type="RefSeq" id="WP_110093806.1">
    <property type="nucleotide sequence ID" value="NZ_NKUE01000003.1"/>
</dbReference>
<dbReference type="Proteomes" id="UP000237344">
    <property type="component" value="Unassembled WGS sequence"/>
</dbReference>
<proteinExistence type="predicted"/>
<evidence type="ECO:0000259" key="1">
    <source>
        <dbReference type="Pfam" id="PF18602"/>
    </source>
</evidence>
<dbReference type="AlphaFoldDB" id="A0A2S3W5U9"/>
<name>A0A2S3W5U9_9PROT</name>
<evidence type="ECO:0000313" key="3">
    <source>
        <dbReference type="Proteomes" id="UP000237344"/>
    </source>
</evidence>
<feature type="domain" description="Rap1a immunity protein" evidence="1">
    <location>
        <begin position="36"/>
        <end position="125"/>
    </location>
</feature>